<dbReference type="Proteomes" id="UP000076871">
    <property type="component" value="Unassembled WGS sequence"/>
</dbReference>
<evidence type="ECO:0000313" key="2">
    <source>
        <dbReference type="EMBL" id="KZT10923.1"/>
    </source>
</evidence>
<feature type="region of interest" description="Disordered" evidence="1">
    <location>
        <begin position="137"/>
        <end position="161"/>
    </location>
</feature>
<organism evidence="2 3">
    <name type="scientific">Laetiporus sulphureus 93-53</name>
    <dbReference type="NCBI Taxonomy" id="1314785"/>
    <lineage>
        <taxon>Eukaryota</taxon>
        <taxon>Fungi</taxon>
        <taxon>Dikarya</taxon>
        <taxon>Basidiomycota</taxon>
        <taxon>Agaricomycotina</taxon>
        <taxon>Agaricomycetes</taxon>
        <taxon>Polyporales</taxon>
        <taxon>Laetiporus</taxon>
    </lineage>
</organism>
<dbReference type="RefSeq" id="XP_040768663.1">
    <property type="nucleotide sequence ID" value="XM_040907994.1"/>
</dbReference>
<name>A0A165GWJ4_9APHY</name>
<feature type="compositionally biased region" description="Low complexity" evidence="1">
    <location>
        <begin position="150"/>
        <end position="161"/>
    </location>
</feature>
<reference evidence="2 3" key="1">
    <citation type="journal article" date="2016" name="Mol. Biol. Evol.">
        <title>Comparative Genomics of Early-Diverging Mushroom-Forming Fungi Provides Insights into the Origins of Lignocellulose Decay Capabilities.</title>
        <authorList>
            <person name="Nagy L.G."/>
            <person name="Riley R."/>
            <person name="Tritt A."/>
            <person name="Adam C."/>
            <person name="Daum C."/>
            <person name="Floudas D."/>
            <person name="Sun H."/>
            <person name="Yadav J.S."/>
            <person name="Pangilinan J."/>
            <person name="Larsson K.H."/>
            <person name="Matsuura K."/>
            <person name="Barry K."/>
            <person name="Labutti K."/>
            <person name="Kuo R."/>
            <person name="Ohm R.A."/>
            <person name="Bhattacharya S.S."/>
            <person name="Shirouzu T."/>
            <person name="Yoshinaga Y."/>
            <person name="Martin F.M."/>
            <person name="Grigoriev I.V."/>
            <person name="Hibbett D.S."/>
        </authorList>
    </citation>
    <scope>NUCLEOTIDE SEQUENCE [LARGE SCALE GENOMIC DNA]</scope>
    <source>
        <strain evidence="2 3">93-53</strain>
    </source>
</reference>
<keyword evidence="3" id="KW-1185">Reference proteome</keyword>
<dbReference type="GeneID" id="63825023"/>
<dbReference type="OrthoDB" id="2770984at2759"/>
<sequence length="218" mass="24532">MSDLTEDFLNALDAAADFATIVSASKPAMRVIKNRLPINQLKYGDQYQESSLKLLEASVRIMPPDIHESLNDKYDEIKQFRDNLYVKHGLWQRRHAISSYKNTAKKLNCDMQQSSRTARSQYVRITRTKIHKSYSGDDAAAGVSSETNEVAVGTSTSASGTAETDITDLYRREPTNQSSVYLISNPFRETSSVIVHDERAAMPEEEEDYELDDVTNAP</sequence>
<proteinExistence type="predicted"/>
<dbReference type="InParanoid" id="A0A165GWJ4"/>
<dbReference type="AlphaFoldDB" id="A0A165GWJ4"/>
<protein>
    <submittedName>
        <fullName evidence="2">Uncharacterized protein</fullName>
    </submittedName>
</protein>
<evidence type="ECO:0000313" key="3">
    <source>
        <dbReference type="Proteomes" id="UP000076871"/>
    </source>
</evidence>
<dbReference type="EMBL" id="KV427608">
    <property type="protein sequence ID" value="KZT10923.1"/>
    <property type="molecule type" value="Genomic_DNA"/>
</dbReference>
<accession>A0A165GWJ4</accession>
<evidence type="ECO:0000256" key="1">
    <source>
        <dbReference type="SAM" id="MobiDB-lite"/>
    </source>
</evidence>
<gene>
    <name evidence="2" type="ORF">LAESUDRAFT_721326</name>
</gene>